<comment type="similarity">
    <text evidence="1">Belongs to the AAA ATPase family.</text>
</comment>
<evidence type="ECO:0000256" key="3">
    <source>
        <dbReference type="ARBA" id="ARBA00022840"/>
    </source>
</evidence>
<evidence type="ECO:0000313" key="5">
    <source>
        <dbReference type="EMBL" id="GLP95352.1"/>
    </source>
</evidence>
<dbReference type="GO" id="GO:0003677">
    <property type="term" value="F:DNA binding"/>
    <property type="evidence" value="ECO:0007669"/>
    <property type="project" value="InterPro"/>
</dbReference>
<reference evidence="5" key="2">
    <citation type="submission" date="2023-01" db="EMBL/GenBank/DDBJ databases">
        <title>Draft genome sequence of Paraferrimonas sedimenticola strain NBRC 101628.</title>
        <authorList>
            <person name="Sun Q."/>
            <person name="Mori K."/>
        </authorList>
    </citation>
    <scope>NUCLEOTIDE SEQUENCE</scope>
    <source>
        <strain evidence="5">NBRC 101628</strain>
    </source>
</reference>
<dbReference type="Gene3D" id="3.40.50.300">
    <property type="entry name" value="P-loop containing nucleotide triphosphate hydrolases"/>
    <property type="match status" value="1"/>
</dbReference>
<reference evidence="5" key="1">
    <citation type="journal article" date="2014" name="Int. J. Syst. Evol. Microbiol.">
        <title>Complete genome sequence of Corynebacterium casei LMG S-19264T (=DSM 44701T), isolated from a smear-ripened cheese.</title>
        <authorList>
            <consortium name="US DOE Joint Genome Institute (JGI-PGF)"/>
            <person name="Walter F."/>
            <person name="Albersmeier A."/>
            <person name="Kalinowski J."/>
            <person name="Ruckert C."/>
        </authorList>
    </citation>
    <scope>NUCLEOTIDE SEQUENCE</scope>
    <source>
        <strain evidence="5">NBRC 101628</strain>
    </source>
</reference>
<dbReference type="PANTHER" id="PTHR23073">
    <property type="entry name" value="26S PROTEASOME REGULATORY SUBUNIT"/>
    <property type="match status" value="1"/>
</dbReference>
<name>A0AA37W0Q9_9GAMM</name>
<dbReference type="InterPro" id="IPR027417">
    <property type="entry name" value="P-loop_NTPase"/>
</dbReference>
<keyword evidence="3" id="KW-0067">ATP-binding</keyword>
<dbReference type="Pfam" id="PF00004">
    <property type="entry name" value="AAA"/>
    <property type="match status" value="1"/>
</dbReference>
<dbReference type="Proteomes" id="UP001161422">
    <property type="component" value="Unassembled WGS sequence"/>
</dbReference>
<organism evidence="5 6">
    <name type="scientific">Paraferrimonas sedimenticola</name>
    <dbReference type="NCBI Taxonomy" id="375674"/>
    <lineage>
        <taxon>Bacteria</taxon>
        <taxon>Pseudomonadati</taxon>
        <taxon>Pseudomonadota</taxon>
        <taxon>Gammaproteobacteria</taxon>
        <taxon>Alteromonadales</taxon>
        <taxon>Ferrimonadaceae</taxon>
        <taxon>Paraferrimonas</taxon>
    </lineage>
</organism>
<feature type="domain" description="AAA+ ATPase" evidence="4">
    <location>
        <begin position="125"/>
        <end position="257"/>
    </location>
</feature>
<proteinExistence type="inferred from homology"/>
<evidence type="ECO:0000256" key="1">
    <source>
        <dbReference type="ARBA" id="ARBA00006914"/>
    </source>
</evidence>
<sequence length="369" mass="41444">MIKPDELVSLMRLVLSGKDADVRLYLAKLVRKLRKEDADLGAKLEDLLKTQPARSNGVLRRNNKEATDSNLFESSEDSSFPLLKRYGDNSFSEKPLMDESLQQALEQVISERRSSQLLLDLELRPSSSLIFQGPPGVGKTMTARWLASKLDVPFYALDLTAVMSSYLGKTGSNLRSVIEFAKSHPCVLLLDEIDAIAKKRSDEADVGEIKRLVTVMLQELEEWPTGGMLIAATNHPELVDPALWRRFDVEITFSNPSEENVSKAVASFLGKDRKYFTAWEKLISLGVKGTSYSNIKRIVYKLRKLRVINPVEFEENIVNHIVPNIDELARSERIELAARSVAEHGLSQQKASKVFGVSRDTIRKRTKAA</sequence>
<dbReference type="SMART" id="SM00382">
    <property type="entry name" value="AAA"/>
    <property type="match status" value="1"/>
</dbReference>
<dbReference type="InterPro" id="IPR050221">
    <property type="entry name" value="26S_Proteasome_ATPase"/>
</dbReference>
<dbReference type="GO" id="GO:0005524">
    <property type="term" value="F:ATP binding"/>
    <property type="evidence" value="ECO:0007669"/>
    <property type="project" value="UniProtKB-KW"/>
</dbReference>
<keyword evidence="6" id="KW-1185">Reference proteome</keyword>
<evidence type="ECO:0000313" key="6">
    <source>
        <dbReference type="Proteomes" id="UP001161422"/>
    </source>
</evidence>
<keyword evidence="2" id="KW-0547">Nucleotide-binding</keyword>
<comment type="caution">
    <text evidence="5">The sequence shown here is derived from an EMBL/GenBank/DDBJ whole genome shotgun (WGS) entry which is preliminary data.</text>
</comment>
<gene>
    <name evidence="5" type="ORF">GCM10007895_06580</name>
</gene>
<dbReference type="GO" id="GO:0016887">
    <property type="term" value="F:ATP hydrolysis activity"/>
    <property type="evidence" value="ECO:0007669"/>
    <property type="project" value="InterPro"/>
</dbReference>
<dbReference type="RefSeq" id="WP_095506673.1">
    <property type="nucleotide sequence ID" value="NZ_BSNC01000002.1"/>
</dbReference>
<dbReference type="InterPro" id="IPR003593">
    <property type="entry name" value="AAA+_ATPase"/>
</dbReference>
<dbReference type="Pfam" id="PF05225">
    <property type="entry name" value="HTH_psq"/>
    <property type="match status" value="1"/>
</dbReference>
<dbReference type="SUPFAM" id="SSF52540">
    <property type="entry name" value="P-loop containing nucleoside triphosphate hydrolases"/>
    <property type="match status" value="1"/>
</dbReference>
<dbReference type="EMBL" id="BSNC01000002">
    <property type="protein sequence ID" value="GLP95352.1"/>
    <property type="molecule type" value="Genomic_DNA"/>
</dbReference>
<evidence type="ECO:0000259" key="4">
    <source>
        <dbReference type="SMART" id="SM00382"/>
    </source>
</evidence>
<dbReference type="InterPro" id="IPR003959">
    <property type="entry name" value="ATPase_AAA_core"/>
</dbReference>
<dbReference type="CDD" id="cd19481">
    <property type="entry name" value="RecA-like_protease"/>
    <property type="match status" value="1"/>
</dbReference>
<dbReference type="AlphaFoldDB" id="A0AA37W0Q9"/>
<protein>
    <submittedName>
        <fullName evidence="5">ATPase AAA</fullName>
    </submittedName>
</protein>
<dbReference type="InterPro" id="IPR007889">
    <property type="entry name" value="HTH_Psq"/>
</dbReference>
<accession>A0AA37W0Q9</accession>
<evidence type="ECO:0000256" key="2">
    <source>
        <dbReference type="ARBA" id="ARBA00022741"/>
    </source>
</evidence>